<dbReference type="HOGENOM" id="CLU_005797_0_0_6"/>
<keyword evidence="1" id="KW-0812">Transmembrane</keyword>
<feature type="transmembrane region" description="Helical" evidence="1">
    <location>
        <begin position="201"/>
        <end position="219"/>
    </location>
</feature>
<gene>
    <name evidence="2" type="ORF">MBSD_1327</name>
</gene>
<feature type="transmembrane region" description="Helical" evidence="1">
    <location>
        <begin position="231"/>
        <end position="251"/>
    </location>
</feature>
<sequence>MPDDWRALPAFAMDDGARLSVEQRARGRAGAAAEHLGLQRELWLDFDGRGLYARDRLQGPLAGTDRLDVGAPWTLLRAAQDDTPLLVTHGASKGLTGVEVRAADLDLVAGLRLPTRGGRVPATGWQRTLDGVEAILHLPYGYRLLGAPGADRSPDSWVAQWSLLDLFVVALIALLAGRLLGWPWALVALGFLALSQHEFGAPRWTLALAVALLLVVRALPEGRLRTAGRVGGVAMLALAALWTLPFAAVQLRDVLHPQLEGDALTALPVPYAAKQEAATAEREARVQYAPAAPKVLPSRPPVSVTAEAVSAPAPAPENKSGLQTIAVTGSFLSPSELALQTPYAPGSVVQAGPGEPAWRIGRAYRLGWDGPVDAGQSVRLVIAPPWLTRALRVLMIGLLVALLARIAQGAGGSGRAALRWRGAGAAALLALAVLAPVAHADDLPTPQLLEQLRQRLLEAPKCAPACAALPRAQLAADGDQVTLSLDAAAGAAIALPLPAPDAALTLIAVAVDGKPADALARREGALWLPLTRGVHRVVLGFRAGAADSATLSFPLMPARVQFAGRGWAVSGLDGTRPLGDALTLSRVRAAPVNGTVAAPTQAFPPYVRVTRDLLFGLDWTVRTRVERIAPASGGFDVAVPLLPGEHVQDENLKVQGGRVSVAFAGDANQVSWDSRLDARAALALTAPTLDERAEVWRVASAPLWHAAFSGVPESAPDAGDFAHVFRPLPGETLKIALARPQAVQGDSLAFDRVAVTAALGERAMETTLGLAARSTQGGEHAIALPRDAVLLSATRDGQTLPLALHDGRVSLPLLPGSHAYELRLRQDADAAWRARTPLFDLGVPAANIELALDLPRSRWVLWTWGPQAGPAVLYWSQLAVLLLAAWLLARFAPTPLRLRHWLLLGLGFSTFAWSAFALVASWLICLGLRARRAPAERVFNLVQLGLAALSLIALAVLVSAVPHGLLGLPDMHVAGNGSTAWALRWFADRGAGALPRAGAFSLPLWAYKLAMLAWALWLANALIGWLRWAFGAWTQGGYWRSRPRRAAAAEMPKPEAPRG</sequence>
<dbReference type="EMBL" id="DF952378">
    <property type="protein sequence ID" value="GAN44792.1"/>
    <property type="molecule type" value="Genomic_DNA"/>
</dbReference>
<keyword evidence="1" id="KW-0472">Membrane</keyword>
<name>A0A0S6Z1W7_9GAMM</name>
<evidence type="ECO:0000313" key="2">
    <source>
        <dbReference type="EMBL" id="GAN44792.1"/>
    </source>
</evidence>
<feature type="transmembrane region" description="Helical" evidence="1">
    <location>
        <begin position="161"/>
        <end position="181"/>
    </location>
</feature>
<accession>A0A0S6Z1W7</accession>
<proteinExistence type="predicted"/>
<keyword evidence="1" id="KW-1133">Transmembrane helix</keyword>
<protein>
    <submittedName>
        <fullName evidence="2">Uncharacterized protein</fullName>
    </submittedName>
</protein>
<feature type="transmembrane region" description="Helical" evidence="1">
    <location>
        <begin position="901"/>
        <end position="926"/>
    </location>
</feature>
<feature type="transmembrane region" description="Helical" evidence="1">
    <location>
        <begin position="938"/>
        <end position="961"/>
    </location>
</feature>
<organism evidence="2">
    <name type="scientific">Mizugakiibacter sediminis</name>
    <dbReference type="NCBI Taxonomy" id="1475481"/>
    <lineage>
        <taxon>Bacteria</taxon>
        <taxon>Pseudomonadati</taxon>
        <taxon>Pseudomonadota</taxon>
        <taxon>Gammaproteobacteria</taxon>
        <taxon>Lysobacterales</taxon>
        <taxon>Rhodanobacteraceae</taxon>
        <taxon>Mizugakiibacter</taxon>
    </lineage>
</organism>
<feature type="transmembrane region" description="Helical" evidence="1">
    <location>
        <begin position="1005"/>
        <end position="1030"/>
    </location>
</feature>
<evidence type="ECO:0000256" key="1">
    <source>
        <dbReference type="SAM" id="Phobius"/>
    </source>
</evidence>
<dbReference type="AlphaFoldDB" id="A0A0S6Z1W7"/>
<reference evidence="2" key="1">
    <citation type="submission" date="2015-03" db="EMBL/GenBank/DDBJ databases">
        <title>Draft genome sequence of Mizugakiibacter sediminis skMP5.</title>
        <authorList>
            <person name="Watanabe T."/>
            <person name="Kojima H."/>
            <person name="Fukui M."/>
        </authorList>
    </citation>
    <scope>NUCLEOTIDE SEQUENCE</scope>
    <source>
        <strain evidence="2">SkMP5</strain>
    </source>
</reference>